<reference evidence="2" key="1">
    <citation type="submission" date="2014-09" db="EMBL/GenBank/DDBJ databases">
        <authorList>
            <person name="Magalhaes I.L.F."/>
            <person name="Oliveira U."/>
            <person name="Santos F.R."/>
            <person name="Vidigal T.H.D.A."/>
            <person name="Brescovit A.D."/>
            <person name="Santos A.J."/>
        </authorList>
    </citation>
    <scope>NUCLEOTIDE SEQUENCE</scope>
    <source>
        <tissue evidence="2">Shoot tissue taken approximately 20 cm above the soil surface</tissue>
    </source>
</reference>
<proteinExistence type="predicted"/>
<feature type="chain" id="PRO_5002065725" description="Secreted protein" evidence="1">
    <location>
        <begin position="33"/>
        <end position="112"/>
    </location>
</feature>
<organism evidence="2">
    <name type="scientific">Arundo donax</name>
    <name type="common">Giant reed</name>
    <name type="synonym">Donax arundinaceus</name>
    <dbReference type="NCBI Taxonomy" id="35708"/>
    <lineage>
        <taxon>Eukaryota</taxon>
        <taxon>Viridiplantae</taxon>
        <taxon>Streptophyta</taxon>
        <taxon>Embryophyta</taxon>
        <taxon>Tracheophyta</taxon>
        <taxon>Spermatophyta</taxon>
        <taxon>Magnoliopsida</taxon>
        <taxon>Liliopsida</taxon>
        <taxon>Poales</taxon>
        <taxon>Poaceae</taxon>
        <taxon>PACMAD clade</taxon>
        <taxon>Arundinoideae</taxon>
        <taxon>Arundineae</taxon>
        <taxon>Arundo</taxon>
    </lineage>
</organism>
<evidence type="ECO:0000256" key="1">
    <source>
        <dbReference type="SAM" id="SignalP"/>
    </source>
</evidence>
<sequence>MCGLPFKRSCQNSIIVFLFLVSTKSMLGTTEGDLIWLTCMICMPDGEGPMGAPGATASVPAGAEQEVGGAKAIETAFMQVLLKGAKGAGAFPFRGSATVLAGGSIMGGAGEA</sequence>
<feature type="signal peptide" evidence="1">
    <location>
        <begin position="1"/>
        <end position="32"/>
    </location>
</feature>
<evidence type="ECO:0008006" key="3">
    <source>
        <dbReference type="Google" id="ProtNLM"/>
    </source>
</evidence>
<keyword evidence="1" id="KW-0732">Signal</keyword>
<protein>
    <recommendedName>
        <fullName evidence="3">Secreted protein</fullName>
    </recommendedName>
</protein>
<name>A0A0A9I2X8_ARUDO</name>
<evidence type="ECO:0000313" key="2">
    <source>
        <dbReference type="EMBL" id="JAE39513.1"/>
    </source>
</evidence>
<accession>A0A0A9I2X8</accession>
<dbReference type="EMBL" id="GBRH01158383">
    <property type="protein sequence ID" value="JAE39513.1"/>
    <property type="molecule type" value="Transcribed_RNA"/>
</dbReference>
<dbReference type="AlphaFoldDB" id="A0A0A9I2X8"/>
<reference evidence="2" key="2">
    <citation type="journal article" date="2015" name="Data Brief">
        <title>Shoot transcriptome of the giant reed, Arundo donax.</title>
        <authorList>
            <person name="Barrero R.A."/>
            <person name="Guerrero F.D."/>
            <person name="Moolhuijzen P."/>
            <person name="Goolsby J.A."/>
            <person name="Tidwell J."/>
            <person name="Bellgard S.E."/>
            <person name="Bellgard M.I."/>
        </authorList>
    </citation>
    <scope>NUCLEOTIDE SEQUENCE</scope>
    <source>
        <tissue evidence="2">Shoot tissue taken approximately 20 cm above the soil surface</tissue>
    </source>
</reference>